<name>A0ABX0NW60_9BURK</name>
<keyword evidence="2" id="KW-1185">Reference proteome</keyword>
<dbReference type="RefSeq" id="WP_166878859.1">
    <property type="nucleotide sequence ID" value="NZ_WHJH01000026.1"/>
</dbReference>
<dbReference type="EMBL" id="WHJH01000026">
    <property type="protein sequence ID" value="NHZ91194.1"/>
    <property type="molecule type" value="Genomic_DNA"/>
</dbReference>
<organism evidence="1 2">
    <name type="scientific">Massilia mucilaginosa</name>
    <dbReference type="NCBI Taxonomy" id="2609282"/>
    <lineage>
        <taxon>Bacteria</taxon>
        <taxon>Pseudomonadati</taxon>
        <taxon>Pseudomonadota</taxon>
        <taxon>Betaproteobacteria</taxon>
        <taxon>Burkholderiales</taxon>
        <taxon>Oxalobacteraceae</taxon>
        <taxon>Telluria group</taxon>
        <taxon>Massilia</taxon>
    </lineage>
</organism>
<reference evidence="1 2" key="1">
    <citation type="submission" date="2019-10" db="EMBL/GenBank/DDBJ databases">
        <title>Taxonomy of Antarctic Massilia spp.: description of Massilia rubra sp. nov., Massilia aquatica sp. nov., Massilia mucilaginosa sp. nov., Massilia frigida sp. nov. isolated from streams, lakes and regoliths.</title>
        <authorList>
            <person name="Holochova P."/>
            <person name="Sedlacek I."/>
            <person name="Kralova S."/>
            <person name="Maslanova I."/>
            <person name="Busse H.-J."/>
            <person name="Stankova E."/>
            <person name="Vrbovska V."/>
            <person name="Kovarovic V."/>
            <person name="Bartak M."/>
            <person name="Svec P."/>
            <person name="Pantucek R."/>
        </authorList>
    </citation>
    <scope>NUCLEOTIDE SEQUENCE [LARGE SCALE GENOMIC DNA]</scope>
    <source>
        <strain evidence="1 2">CCM 8733</strain>
    </source>
</reference>
<sequence length="59" mass="6491">MHELNAEEIIMVSGGRTVSRRFDRVPNAQSEWGKVANDAFNALGELGSDIGVGLYDLFH</sequence>
<accession>A0ABX0NW60</accession>
<evidence type="ECO:0000313" key="2">
    <source>
        <dbReference type="Proteomes" id="UP000609726"/>
    </source>
</evidence>
<proteinExistence type="predicted"/>
<gene>
    <name evidence="1" type="ORF">F2P45_19555</name>
</gene>
<evidence type="ECO:0000313" key="1">
    <source>
        <dbReference type="EMBL" id="NHZ91194.1"/>
    </source>
</evidence>
<protein>
    <submittedName>
        <fullName evidence="1">Uncharacterized protein</fullName>
    </submittedName>
</protein>
<comment type="caution">
    <text evidence="1">The sequence shown here is derived from an EMBL/GenBank/DDBJ whole genome shotgun (WGS) entry which is preliminary data.</text>
</comment>
<dbReference type="Proteomes" id="UP000609726">
    <property type="component" value="Unassembled WGS sequence"/>
</dbReference>